<evidence type="ECO:0000313" key="2">
    <source>
        <dbReference type="EMBL" id="PAA60913.1"/>
    </source>
</evidence>
<name>A0A267EHC1_9PLAT</name>
<protein>
    <submittedName>
        <fullName evidence="2">Uncharacterized protein</fullName>
    </submittedName>
</protein>
<proteinExistence type="predicted"/>
<reference evidence="2 3" key="1">
    <citation type="submission" date="2017-06" db="EMBL/GenBank/DDBJ databases">
        <title>A platform for efficient transgenesis in Macrostomum lignano, a flatworm model organism for stem cell research.</title>
        <authorList>
            <person name="Berezikov E."/>
        </authorList>
    </citation>
    <scope>NUCLEOTIDE SEQUENCE [LARGE SCALE GENOMIC DNA]</scope>
    <source>
        <strain evidence="2">DV1</strain>
        <tissue evidence="2">Whole organism</tissue>
    </source>
</reference>
<keyword evidence="3" id="KW-1185">Reference proteome</keyword>
<feature type="compositionally biased region" description="Low complexity" evidence="1">
    <location>
        <begin position="1"/>
        <end position="72"/>
    </location>
</feature>
<sequence length="121" mass="14018">MPGQQQQLRTPGQQQQPRTPGQQQQPRTPGQQQQLRTPGQQQQPRMPGQQQRQQQQTKGQQQQLRPQQRRTTFATFEPLAGKPIANRRCAYILETESSSNEKPNAGDDSFSDFDEFYFYTL</sequence>
<comment type="caution">
    <text evidence="2">The sequence shown here is derived from an EMBL/GenBank/DDBJ whole genome shotgun (WGS) entry which is preliminary data.</text>
</comment>
<evidence type="ECO:0000256" key="1">
    <source>
        <dbReference type="SAM" id="MobiDB-lite"/>
    </source>
</evidence>
<dbReference type="Proteomes" id="UP000215902">
    <property type="component" value="Unassembled WGS sequence"/>
</dbReference>
<organism evidence="2 3">
    <name type="scientific">Macrostomum lignano</name>
    <dbReference type="NCBI Taxonomy" id="282301"/>
    <lineage>
        <taxon>Eukaryota</taxon>
        <taxon>Metazoa</taxon>
        <taxon>Spiralia</taxon>
        <taxon>Lophotrochozoa</taxon>
        <taxon>Platyhelminthes</taxon>
        <taxon>Rhabditophora</taxon>
        <taxon>Macrostomorpha</taxon>
        <taxon>Macrostomida</taxon>
        <taxon>Macrostomidae</taxon>
        <taxon>Macrostomum</taxon>
    </lineage>
</organism>
<dbReference type="AlphaFoldDB" id="A0A267EHC1"/>
<feature type="region of interest" description="Disordered" evidence="1">
    <location>
        <begin position="1"/>
        <end position="85"/>
    </location>
</feature>
<feature type="region of interest" description="Disordered" evidence="1">
    <location>
        <begin position="94"/>
        <end position="113"/>
    </location>
</feature>
<evidence type="ECO:0000313" key="3">
    <source>
        <dbReference type="Proteomes" id="UP000215902"/>
    </source>
</evidence>
<dbReference type="EMBL" id="NIVC01002094">
    <property type="protein sequence ID" value="PAA60913.1"/>
    <property type="molecule type" value="Genomic_DNA"/>
</dbReference>
<accession>A0A267EHC1</accession>
<gene>
    <name evidence="2" type="ORF">BOX15_Mlig013196g1</name>
</gene>